<sequence length="146" mass="15769">MKMNRRNRKAAGFTIVEVAVTLVISAIFIIGIVRLQASVSQLSIQQVQRRIASDLAYNNLRKYANDNQPTWFRCEVAGGVAKPNVLINGNITVRGLPSPVSQKVVATAPYLCGGGTGGVGMPIRIESVVTYGSNHRKVVHVSYAAF</sequence>
<gene>
    <name evidence="2" type="ORF">SEML1_0692</name>
</gene>
<proteinExistence type="predicted"/>
<organism evidence="2 3">
    <name type="scientific">Candidatus Southlakia epibionticum</name>
    <dbReference type="NCBI Taxonomy" id="3043284"/>
    <lineage>
        <taxon>Bacteria</taxon>
        <taxon>Candidatus Saccharimonadota</taxon>
        <taxon>Candidatus Saccharimonadia</taxon>
        <taxon>Candidatus Saccharimonadales</taxon>
        <taxon>Candidatus Saccharimonadaceae</taxon>
        <taxon>Candidatus Southlakia</taxon>
    </lineage>
</organism>
<dbReference type="Proteomes" id="UP001177295">
    <property type="component" value="Chromosome"/>
</dbReference>
<name>A0ABY8WWD8_9BACT</name>
<dbReference type="Pfam" id="PF07963">
    <property type="entry name" value="N_methyl"/>
    <property type="match status" value="1"/>
</dbReference>
<evidence type="ECO:0008006" key="4">
    <source>
        <dbReference type="Google" id="ProtNLM"/>
    </source>
</evidence>
<evidence type="ECO:0000313" key="2">
    <source>
        <dbReference type="EMBL" id="WIO46296.1"/>
    </source>
</evidence>
<dbReference type="InterPro" id="IPR012902">
    <property type="entry name" value="N_methyl_site"/>
</dbReference>
<keyword evidence="1" id="KW-0472">Membrane</keyword>
<keyword evidence="1" id="KW-0812">Transmembrane</keyword>
<evidence type="ECO:0000313" key="3">
    <source>
        <dbReference type="Proteomes" id="UP001177295"/>
    </source>
</evidence>
<feature type="transmembrane region" description="Helical" evidence="1">
    <location>
        <begin position="12"/>
        <end position="33"/>
    </location>
</feature>
<protein>
    <recommendedName>
        <fullName evidence="4">Prepilin-type N-terminal cleavage/methylation domain-containing protein</fullName>
    </recommendedName>
</protein>
<dbReference type="EMBL" id="CP124550">
    <property type="protein sequence ID" value="WIO46296.1"/>
    <property type="molecule type" value="Genomic_DNA"/>
</dbReference>
<accession>A0ABY8WWD8</accession>
<keyword evidence="1" id="KW-1133">Transmembrane helix</keyword>
<reference evidence="2 3" key="1">
    <citation type="journal article" date="2023" name="Cell">
        <title>Genetic manipulation of Patescibacteria provides mechanistic insights into microbial dark matter and the epibiotic lifestyle.</title>
        <authorList>
            <person name="Wang Y."/>
            <person name="Gallagher L.A."/>
            <person name="Andrade P.A."/>
            <person name="Liu A."/>
            <person name="Humphreys I.R."/>
            <person name="Turkarslan S."/>
            <person name="Cutler K.J."/>
            <person name="Arrieta-Ortiz M.L."/>
            <person name="Li Y."/>
            <person name="Radey M.C."/>
            <person name="McLean J.S."/>
            <person name="Cong Q."/>
            <person name="Baker D."/>
            <person name="Baliga N.S."/>
            <person name="Peterson S.B."/>
            <person name="Mougous J.D."/>
        </authorList>
    </citation>
    <scope>NUCLEOTIDE SEQUENCE [LARGE SCALE GENOMIC DNA]</scope>
    <source>
        <strain evidence="2 3">ML1</strain>
    </source>
</reference>
<evidence type="ECO:0000256" key="1">
    <source>
        <dbReference type="SAM" id="Phobius"/>
    </source>
</evidence>
<keyword evidence="3" id="KW-1185">Reference proteome</keyword>